<proteinExistence type="inferred from homology"/>
<evidence type="ECO:0000313" key="8">
    <source>
        <dbReference type="EMBL" id="VEL07839.1"/>
    </source>
</evidence>
<feature type="coiled-coil region" evidence="7">
    <location>
        <begin position="154"/>
        <end position="181"/>
    </location>
</feature>
<dbReference type="SUPFAM" id="SSF53067">
    <property type="entry name" value="Actin-like ATPase domain"/>
    <property type="match status" value="1"/>
</dbReference>
<comment type="subcellular location">
    <subcellularLocation>
        <location evidence="1">Endoplasmic reticulum lumen</location>
    </subcellularLocation>
</comment>
<dbReference type="GO" id="GO:0005524">
    <property type="term" value="F:ATP binding"/>
    <property type="evidence" value="ECO:0007669"/>
    <property type="project" value="UniProtKB-KW"/>
</dbReference>
<dbReference type="EMBL" id="CAAALY010002568">
    <property type="protein sequence ID" value="VEL07839.1"/>
    <property type="molecule type" value="Genomic_DNA"/>
</dbReference>
<evidence type="ECO:0000256" key="4">
    <source>
        <dbReference type="ARBA" id="ARBA00022741"/>
    </source>
</evidence>
<dbReference type="Gene3D" id="3.30.420.40">
    <property type="match status" value="2"/>
</dbReference>
<reference evidence="8" key="1">
    <citation type="submission" date="2018-11" db="EMBL/GenBank/DDBJ databases">
        <authorList>
            <consortium name="Pathogen Informatics"/>
        </authorList>
    </citation>
    <scope>NUCLEOTIDE SEQUENCE</scope>
</reference>
<accession>A0A448WBP7</accession>
<comment type="caution">
    <text evidence="8">The sequence shown here is derived from an EMBL/GenBank/DDBJ whole genome shotgun (WGS) entry which is preliminary data.</text>
</comment>
<keyword evidence="9" id="KW-1185">Reference proteome</keyword>
<gene>
    <name evidence="8" type="ORF">PXEA_LOCUS1279</name>
</gene>
<evidence type="ECO:0000256" key="2">
    <source>
        <dbReference type="ARBA" id="ARBA00007381"/>
    </source>
</evidence>
<dbReference type="InterPro" id="IPR018181">
    <property type="entry name" value="Heat_shock_70_CS"/>
</dbReference>
<evidence type="ECO:0000256" key="7">
    <source>
        <dbReference type="SAM" id="Coils"/>
    </source>
</evidence>
<dbReference type="PROSITE" id="PS00329">
    <property type="entry name" value="HSP70_2"/>
    <property type="match status" value="1"/>
</dbReference>
<keyword evidence="7" id="KW-0175">Coiled coil</keyword>
<evidence type="ECO:0000256" key="5">
    <source>
        <dbReference type="ARBA" id="ARBA00022824"/>
    </source>
</evidence>
<dbReference type="PANTHER" id="PTHR19375">
    <property type="entry name" value="HEAT SHOCK PROTEIN 70KDA"/>
    <property type="match status" value="1"/>
</dbReference>
<dbReference type="AlphaFoldDB" id="A0A448WBP7"/>
<keyword evidence="6" id="KW-0067">ATP-binding</keyword>
<dbReference type="OrthoDB" id="6273871at2759"/>
<dbReference type="InterPro" id="IPR043129">
    <property type="entry name" value="ATPase_NBD"/>
</dbReference>
<dbReference type="InterPro" id="IPR013126">
    <property type="entry name" value="Hsp_70_fam"/>
</dbReference>
<evidence type="ECO:0000256" key="1">
    <source>
        <dbReference type="ARBA" id="ARBA00004319"/>
    </source>
</evidence>
<protein>
    <submittedName>
        <fullName evidence="8">Uncharacterized protein</fullName>
    </submittedName>
</protein>
<dbReference type="GO" id="GO:0140662">
    <property type="term" value="F:ATP-dependent protein folding chaperone"/>
    <property type="evidence" value="ECO:0007669"/>
    <property type="project" value="InterPro"/>
</dbReference>
<evidence type="ECO:0000256" key="3">
    <source>
        <dbReference type="ARBA" id="ARBA00022729"/>
    </source>
</evidence>
<dbReference type="Gene3D" id="3.90.640.10">
    <property type="entry name" value="Actin, Chain A, domain 4"/>
    <property type="match status" value="1"/>
</dbReference>
<dbReference type="Proteomes" id="UP000784294">
    <property type="component" value="Unassembled WGS sequence"/>
</dbReference>
<evidence type="ECO:0000256" key="6">
    <source>
        <dbReference type="ARBA" id="ARBA00022840"/>
    </source>
</evidence>
<keyword evidence="4" id="KW-0547">Nucleotide-binding</keyword>
<dbReference type="Pfam" id="PF00012">
    <property type="entry name" value="HSP70"/>
    <property type="match status" value="1"/>
</dbReference>
<name>A0A448WBP7_9PLAT</name>
<keyword evidence="5" id="KW-0256">Endoplasmic reticulum</keyword>
<keyword evidence="3" id="KW-0732">Signal</keyword>
<comment type="similarity">
    <text evidence="2">Belongs to the heat shock protein 70 family.</text>
</comment>
<evidence type="ECO:0000313" key="9">
    <source>
        <dbReference type="Proteomes" id="UP000784294"/>
    </source>
</evidence>
<dbReference type="FunFam" id="3.90.640.10:FF:000153">
    <property type="entry name" value="Endoplasmic reticulum chaperone BiP"/>
    <property type="match status" value="1"/>
</dbReference>
<organism evidence="8 9">
    <name type="scientific">Protopolystoma xenopodis</name>
    <dbReference type="NCBI Taxonomy" id="117903"/>
    <lineage>
        <taxon>Eukaryota</taxon>
        <taxon>Metazoa</taxon>
        <taxon>Spiralia</taxon>
        <taxon>Lophotrochozoa</taxon>
        <taxon>Platyhelminthes</taxon>
        <taxon>Monogenea</taxon>
        <taxon>Polyopisthocotylea</taxon>
        <taxon>Polystomatidea</taxon>
        <taxon>Polystomatidae</taxon>
        <taxon>Protopolystoma</taxon>
    </lineage>
</organism>
<dbReference type="GO" id="GO:0005788">
    <property type="term" value="C:endoplasmic reticulum lumen"/>
    <property type="evidence" value="ECO:0007669"/>
    <property type="project" value="UniProtKB-SubCell"/>
</dbReference>
<sequence>MWPRRKPKEDYGVAKPFSVVKIAKVHRRVRLLYRQNVSERTNFMAQCKTTQWQTPDIGRGLTVIRIVNEPTAAAIAYGLNKRLSETEDSQQKERQILVFDLGGGTFDVSLLTIDEGVFEVVATSGNTHLGGEDFDQRIVDHFVKIFKSKKGHDISSNNRALQKLRREVEKAKRMLSKEVSTRIEIESLVDGEDFSEPLTRAKFEELNNVRPLVLDSFRIVKLCVKEVVVSKMHAK</sequence>